<dbReference type="PANTHER" id="PTHR23076:SF97">
    <property type="entry name" value="ATP-DEPENDENT ZINC METALLOPROTEASE YME1L1"/>
    <property type="match status" value="1"/>
</dbReference>
<dbReference type="Proteomes" id="UP000272462">
    <property type="component" value="Chromosome"/>
</dbReference>
<dbReference type="PROSITE" id="PS00674">
    <property type="entry name" value="AAA"/>
    <property type="match status" value="1"/>
</dbReference>
<dbReference type="GO" id="GO:0006508">
    <property type="term" value="P:proteolysis"/>
    <property type="evidence" value="ECO:0007669"/>
    <property type="project" value="TreeGrafter"/>
</dbReference>
<dbReference type="AlphaFoldDB" id="A0A660HME5"/>
<name>A0A660HME5_ZIZJU</name>
<evidence type="ECO:0000313" key="6">
    <source>
        <dbReference type="Proteomes" id="UP000272462"/>
    </source>
</evidence>
<dbReference type="EMBL" id="CP025121">
    <property type="protein sequence ID" value="AYJ01152.1"/>
    <property type="molecule type" value="Genomic_DNA"/>
</dbReference>
<evidence type="ECO:0000259" key="4">
    <source>
        <dbReference type="SMART" id="SM00382"/>
    </source>
</evidence>
<evidence type="ECO:0000313" key="5">
    <source>
        <dbReference type="EMBL" id="AYJ01152.1"/>
    </source>
</evidence>
<feature type="coiled-coil region" evidence="2">
    <location>
        <begin position="124"/>
        <end position="151"/>
    </location>
</feature>
<dbReference type="SUPFAM" id="SSF52540">
    <property type="entry name" value="P-loop containing nucleoside triphosphate hydrolases"/>
    <property type="match status" value="1"/>
</dbReference>
<keyword evidence="6" id="KW-1185">Reference proteome</keyword>
<dbReference type="PANTHER" id="PTHR23076">
    <property type="entry name" value="METALLOPROTEASE M41 FTSH"/>
    <property type="match status" value="1"/>
</dbReference>
<feature type="coiled-coil region" evidence="2">
    <location>
        <begin position="473"/>
        <end position="508"/>
    </location>
</feature>
<dbReference type="InterPro" id="IPR003593">
    <property type="entry name" value="AAA+_ATPase"/>
</dbReference>
<comment type="similarity">
    <text evidence="1">Belongs to the AAA ATPase family.</text>
</comment>
<organism evidence="5 6">
    <name type="scientific">Ziziphus jujuba witches'-broom phytoplasma</name>
    <dbReference type="NCBI Taxonomy" id="135727"/>
    <lineage>
        <taxon>Bacteria</taxon>
        <taxon>Bacillati</taxon>
        <taxon>Mycoplasmatota</taxon>
        <taxon>Mollicutes</taxon>
        <taxon>Acholeplasmatales</taxon>
        <taxon>Acholeplasmataceae</taxon>
        <taxon>Candidatus Phytoplasma</taxon>
        <taxon>16SrV (Elm yellows group)</taxon>
    </lineage>
</organism>
<dbReference type="RefSeq" id="WP_121463882.1">
    <property type="nucleotide sequence ID" value="NZ_CP025121.1"/>
</dbReference>
<dbReference type="OrthoDB" id="385627at2"/>
<protein>
    <recommendedName>
        <fullName evidence="4">AAA+ ATPase domain-containing protein</fullName>
    </recommendedName>
</protein>
<reference evidence="5 6" key="1">
    <citation type="journal article" date="2018" name="BMC Genomics">
        <title>Comparative genome analysis of jujube witches'-broom Phytoplasma, an obligate pathogen that causes jujube witches'-broom disease.</title>
        <authorList>
            <person name="Wang J."/>
            <person name="Song L."/>
            <person name="Jiao Q."/>
            <person name="Yang S."/>
            <person name="Gao R."/>
            <person name="Lu X."/>
            <person name="Zhou G."/>
        </authorList>
    </citation>
    <scope>NUCLEOTIDE SEQUENCE [LARGE SCALE GENOMIC DNA]</scope>
    <source>
        <strain evidence="5">Jwb-nky</strain>
    </source>
</reference>
<sequence>MTLMKKIYFSFLIFLSFLIIGLSLYYGLNTNKVVTNKNTSPLNNVENQETLSLLEKRLKDLEAENQQKINEAEQINTQDKLLSEEIRLKMGQLRDYMVQLGYLQKAIQTQEEELKKELLSVDEKKILEQKMKDLKSQHADIQTKKDQLNQATLTLIEERKALHQKKTENETTIKEQKKVFTQVTQLKDFEEEINLLTEAMNYNEAEKKQIQSLLIQNENNDEEIKKLKKYQLFLDQQLLSFDQRIKKIEREMKAFKENTPLEEKKKKKTFQDVYGMEEEKEQFANIIHYFNAKKHIIGYRNLKPMGILLYGPPGTGKSHLMEALSGEVDAHYISVDPSQFDKTYVGEGNEELEKIWAEAESHEKTIIFIDEISGLANREDKNANQTSKNIINNLLLKLDGFKRTDKKIILMGGTNHLEQIDGALRSRFQKEIKIDSFKKEETPGFLKWFMLKNNYRLSYHDVNHLESLVTRAYKHLEKINNEAQEEAQKEAQEEAQKHKINIEIKEKTLSNRDWVKLVTEAATNYDRFAFENQNHEVMLSSDLDEALDNLLGIKKTKGEILAYRKECEDQYKEWKQGTLKYLEPNKDKTPIQKTYILSRFNGFDQCQYKDKIPKDLAPFIREPFNNWYYTNKMPPYKGLGGSEMSYFVCSQFDIDSLSKEDSKFNNSFISIDDTIQMKYKGPKYLLEEDKDFYVNEVRCPLQQNKRWEKGRNATYYLHFNPKKQYITLYTEKMNTKEK</sequence>
<evidence type="ECO:0000256" key="2">
    <source>
        <dbReference type="SAM" id="Coils"/>
    </source>
</evidence>
<keyword evidence="2" id="KW-0175">Coiled coil</keyword>
<accession>A0A660HME5</accession>
<feature type="domain" description="AAA+ ATPase" evidence="4">
    <location>
        <begin position="303"/>
        <end position="438"/>
    </location>
</feature>
<evidence type="ECO:0000256" key="3">
    <source>
        <dbReference type="SAM" id="Phobius"/>
    </source>
</evidence>
<dbReference type="InterPro" id="IPR003960">
    <property type="entry name" value="ATPase_AAA_CS"/>
</dbReference>
<feature type="coiled-coil region" evidence="2">
    <location>
        <begin position="44"/>
        <end position="78"/>
    </location>
</feature>
<gene>
    <name evidence="5" type="ORF">CWO85_01215</name>
</gene>
<dbReference type="KEGG" id="pzi:CWO85_01215"/>
<keyword evidence="3" id="KW-0472">Membrane</keyword>
<dbReference type="InterPro" id="IPR027417">
    <property type="entry name" value="P-loop_NTPase"/>
</dbReference>
<dbReference type="GO" id="GO:0005524">
    <property type="term" value="F:ATP binding"/>
    <property type="evidence" value="ECO:0007669"/>
    <property type="project" value="UniProtKB-KW"/>
</dbReference>
<evidence type="ECO:0000256" key="1">
    <source>
        <dbReference type="RuleBase" id="RU003651"/>
    </source>
</evidence>
<keyword evidence="3" id="KW-1133">Transmembrane helix</keyword>
<dbReference type="GO" id="GO:0016887">
    <property type="term" value="F:ATP hydrolysis activity"/>
    <property type="evidence" value="ECO:0007669"/>
    <property type="project" value="InterPro"/>
</dbReference>
<dbReference type="InterPro" id="IPR003959">
    <property type="entry name" value="ATPase_AAA_core"/>
</dbReference>
<keyword evidence="1" id="KW-0547">Nucleotide-binding</keyword>
<dbReference type="GO" id="GO:0004176">
    <property type="term" value="F:ATP-dependent peptidase activity"/>
    <property type="evidence" value="ECO:0007669"/>
    <property type="project" value="TreeGrafter"/>
</dbReference>
<keyword evidence="1" id="KW-0067">ATP-binding</keyword>
<feature type="coiled-coil region" evidence="2">
    <location>
        <begin position="186"/>
        <end position="258"/>
    </location>
</feature>
<proteinExistence type="inferred from homology"/>
<dbReference type="SMART" id="SM00382">
    <property type="entry name" value="AAA"/>
    <property type="match status" value="1"/>
</dbReference>
<feature type="transmembrane region" description="Helical" evidence="3">
    <location>
        <begin position="7"/>
        <end position="28"/>
    </location>
</feature>
<keyword evidence="3" id="KW-0812">Transmembrane</keyword>
<dbReference type="Pfam" id="PF00004">
    <property type="entry name" value="AAA"/>
    <property type="match status" value="1"/>
</dbReference>
<dbReference type="Gene3D" id="3.40.50.300">
    <property type="entry name" value="P-loop containing nucleotide triphosphate hydrolases"/>
    <property type="match status" value="1"/>
</dbReference>